<dbReference type="GO" id="GO:0005856">
    <property type="term" value="C:cytoskeleton"/>
    <property type="evidence" value="ECO:0007669"/>
    <property type="project" value="UniProtKB-SubCell"/>
</dbReference>
<dbReference type="InterPro" id="IPR036140">
    <property type="entry name" value="PFN_sf"/>
</dbReference>
<dbReference type="SUPFAM" id="SSF55770">
    <property type="entry name" value="Profilin (actin-binding protein)"/>
    <property type="match status" value="1"/>
</dbReference>
<dbReference type="GO" id="GO:0030833">
    <property type="term" value="P:regulation of actin filament polymerization"/>
    <property type="evidence" value="ECO:0007669"/>
    <property type="project" value="TreeGrafter"/>
</dbReference>
<dbReference type="Proteomes" id="UP000694540">
    <property type="component" value="Unplaced"/>
</dbReference>
<evidence type="ECO:0000313" key="6">
    <source>
        <dbReference type="Proteomes" id="UP000694540"/>
    </source>
</evidence>
<dbReference type="PRINTS" id="PR01639">
    <property type="entry name" value="PROFILINMAML"/>
</dbReference>
<dbReference type="PANTHER" id="PTHR13936:SF14">
    <property type="entry name" value="PROFILIN-1"/>
    <property type="match status" value="1"/>
</dbReference>
<dbReference type="GO" id="GO:0030036">
    <property type="term" value="P:actin cytoskeleton organization"/>
    <property type="evidence" value="ECO:0007669"/>
    <property type="project" value="InterPro"/>
</dbReference>
<dbReference type="GO" id="GO:0003779">
    <property type="term" value="F:actin binding"/>
    <property type="evidence" value="ECO:0007669"/>
    <property type="project" value="UniProtKB-KW"/>
</dbReference>
<evidence type="ECO:0008006" key="7">
    <source>
        <dbReference type="Google" id="ProtNLM"/>
    </source>
</evidence>
<evidence type="ECO:0000256" key="4">
    <source>
        <dbReference type="ARBA" id="ARBA00023212"/>
    </source>
</evidence>
<dbReference type="AlphaFoldDB" id="A0A8C3W8E7"/>
<evidence type="ECO:0000256" key="3">
    <source>
        <dbReference type="ARBA" id="ARBA00023203"/>
    </source>
</evidence>
<dbReference type="Ensembl" id="ENSCWAT00000010617.1">
    <property type="protein sequence ID" value="ENSCWAP00000009771.1"/>
    <property type="gene ID" value="ENSCWAG00000007585.1"/>
</dbReference>
<dbReference type="PANTHER" id="PTHR13936">
    <property type="entry name" value="PROFILIN"/>
    <property type="match status" value="1"/>
</dbReference>
<keyword evidence="2" id="KW-0963">Cytoplasm</keyword>
<name>A0A8C3W8E7_9CETA</name>
<dbReference type="Gene3D" id="3.30.450.30">
    <property type="entry name" value="Dynein light chain 2a, cytoplasmic"/>
    <property type="match status" value="1"/>
</dbReference>
<reference evidence="5" key="1">
    <citation type="submission" date="2025-08" db="UniProtKB">
        <authorList>
            <consortium name="Ensembl"/>
        </authorList>
    </citation>
    <scope>IDENTIFICATION</scope>
</reference>
<sequence>PSTWHQKQPHVSAEFGVLAGKDWSSVFVHGLMLGGQKCSVIWDSMLQEGEFTMDPPTKSTGSAPTFNITVIMTPKIIVLLMGKGVHSGMIKKKYYEMASHLWHSQY</sequence>
<comment type="subcellular location">
    <subcellularLocation>
        <location evidence="1">Cytoplasm</location>
        <location evidence="1">Cytoskeleton</location>
    </subcellularLocation>
</comment>
<dbReference type="GO" id="GO:0005737">
    <property type="term" value="C:cytoplasm"/>
    <property type="evidence" value="ECO:0007669"/>
    <property type="project" value="TreeGrafter"/>
</dbReference>
<proteinExistence type="predicted"/>
<keyword evidence="6" id="KW-1185">Reference proteome</keyword>
<reference evidence="5" key="2">
    <citation type="submission" date="2025-09" db="UniProtKB">
        <authorList>
            <consortium name="Ensembl"/>
        </authorList>
    </citation>
    <scope>IDENTIFICATION</scope>
</reference>
<protein>
    <recommendedName>
        <fullName evidence="7">Profilin</fullName>
    </recommendedName>
</protein>
<dbReference type="InterPro" id="IPR005454">
    <property type="entry name" value="Profilin1/2/3_vertebrate"/>
</dbReference>
<keyword evidence="4" id="KW-0206">Cytoskeleton</keyword>
<accession>A0A8C3W8E7</accession>
<organism evidence="5 6">
    <name type="scientific">Catagonus wagneri</name>
    <name type="common">Chacoan peccary</name>
    <dbReference type="NCBI Taxonomy" id="51154"/>
    <lineage>
        <taxon>Eukaryota</taxon>
        <taxon>Metazoa</taxon>
        <taxon>Chordata</taxon>
        <taxon>Craniata</taxon>
        <taxon>Vertebrata</taxon>
        <taxon>Euteleostomi</taxon>
        <taxon>Mammalia</taxon>
        <taxon>Eutheria</taxon>
        <taxon>Laurasiatheria</taxon>
        <taxon>Artiodactyla</taxon>
        <taxon>Suina</taxon>
        <taxon>Tayassuidae</taxon>
        <taxon>Catagonus</taxon>
    </lineage>
</organism>
<evidence type="ECO:0000256" key="1">
    <source>
        <dbReference type="ARBA" id="ARBA00004245"/>
    </source>
</evidence>
<evidence type="ECO:0000313" key="5">
    <source>
        <dbReference type="Ensembl" id="ENSCWAP00000009771.1"/>
    </source>
</evidence>
<dbReference type="GO" id="GO:0032233">
    <property type="term" value="P:positive regulation of actin filament bundle assembly"/>
    <property type="evidence" value="ECO:0007669"/>
    <property type="project" value="TreeGrafter"/>
</dbReference>
<dbReference type="GeneTree" id="ENSGT00940000153664"/>
<evidence type="ECO:0000256" key="2">
    <source>
        <dbReference type="ARBA" id="ARBA00022490"/>
    </source>
</evidence>
<keyword evidence="3" id="KW-0009">Actin-binding</keyword>